<keyword evidence="5" id="KW-0813">Transport</keyword>
<proteinExistence type="inferred from homology"/>
<dbReference type="NCBIfam" id="TIGR02847">
    <property type="entry name" value="CyoD"/>
    <property type="match status" value="1"/>
</dbReference>
<accession>A0A0M3RSL0</accession>
<evidence type="ECO:0000256" key="6">
    <source>
        <dbReference type="ARBA" id="ARBA00022475"/>
    </source>
</evidence>
<evidence type="ECO:0000256" key="13">
    <source>
        <dbReference type="ARBA" id="ARBA00030071"/>
    </source>
</evidence>
<organism evidence="18 19">
    <name type="scientific">Buchnera aphidicola</name>
    <name type="common">Aphis glycines</name>
    <dbReference type="NCBI Taxonomy" id="1265350"/>
    <lineage>
        <taxon>Bacteria</taxon>
        <taxon>Pseudomonadati</taxon>
        <taxon>Pseudomonadota</taxon>
        <taxon>Gammaproteobacteria</taxon>
        <taxon>Enterobacterales</taxon>
        <taxon>Erwiniaceae</taxon>
        <taxon>Buchnera</taxon>
    </lineage>
</organism>
<evidence type="ECO:0000256" key="16">
    <source>
        <dbReference type="ARBA" id="ARBA00032185"/>
    </source>
</evidence>
<dbReference type="STRING" id="1265350.IX46_02420"/>
<evidence type="ECO:0000313" key="18">
    <source>
        <dbReference type="EMBL" id="ALD15396.1"/>
    </source>
</evidence>
<dbReference type="PANTHER" id="PTHR36835">
    <property type="entry name" value="CYTOCHROME BO(3) UBIQUINOL OXIDASE SUBUNIT 4"/>
    <property type="match status" value="1"/>
</dbReference>
<name>A0A0M3RSL0_9GAMM</name>
<dbReference type="RefSeq" id="WP_053940393.1">
    <property type="nucleotide sequence ID" value="NZ_CP009253.1"/>
</dbReference>
<evidence type="ECO:0000256" key="5">
    <source>
        <dbReference type="ARBA" id="ARBA00022448"/>
    </source>
</evidence>
<evidence type="ECO:0000313" key="19">
    <source>
        <dbReference type="Proteomes" id="UP000066321"/>
    </source>
</evidence>
<dbReference type="EMBL" id="CP009253">
    <property type="protein sequence ID" value="ALD15396.1"/>
    <property type="molecule type" value="Genomic_DNA"/>
</dbReference>
<evidence type="ECO:0000256" key="7">
    <source>
        <dbReference type="ARBA" id="ARBA00022692"/>
    </source>
</evidence>
<dbReference type="Proteomes" id="UP000066321">
    <property type="component" value="Chromosome"/>
</dbReference>
<keyword evidence="9 17" id="KW-1133">Transmembrane helix</keyword>
<evidence type="ECO:0000256" key="17">
    <source>
        <dbReference type="SAM" id="Phobius"/>
    </source>
</evidence>
<evidence type="ECO:0000256" key="8">
    <source>
        <dbReference type="ARBA" id="ARBA00022982"/>
    </source>
</evidence>
<dbReference type="GO" id="GO:0015078">
    <property type="term" value="F:proton transmembrane transporter activity"/>
    <property type="evidence" value="ECO:0007669"/>
    <property type="project" value="TreeGrafter"/>
</dbReference>
<dbReference type="GO" id="GO:0019646">
    <property type="term" value="P:aerobic electron transport chain"/>
    <property type="evidence" value="ECO:0007669"/>
    <property type="project" value="TreeGrafter"/>
</dbReference>
<dbReference type="GO" id="GO:0009319">
    <property type="term" value="C:cytochrome o ubiquinol oxidase complex"/>
    <property type="evidence" value="ECO:0007669"/>
    <property type="project" value="TreeGrafter"/>
</dbReference>
<gene>
    <name evidence="18" type="ORF">IX46_02420</name>
</gene>
<keyword evidence="8" id="KW-0249">Electron transport</keyword>
<dbReference type="OrthoDB" id="2375888at2"/>
<evidence type="ECO:0000256" key="3">
    <source>
        <dbReference type="ARBA" id="ARBA00011700"/>
    </source>
</evidence>
<evidence type="ECO:0000256" key="12">
    <source>
        <dbReference type="ARBA" id="ARBA00025694"/>
    </source>
</evidence>
<evidence type="ECO:0000256" key="4">
    <source>
        <dbReference type="ARBA" id="ARBA00014689"/>
    </source>
</evidence>
<dbReference type="AlphaFoldDB" id="A0A0M3RSL0"/>
<evidence type="ECO:0000256" key="15">
    <source>
        <dbReference type="ARBA" id="ARBA00031887"/>
    </source>
</evidence>
<feature type="transmembrane region" description="Helical" evidence="17">
    <location>
        <begin position="47"/>
        <end position="64"/>
    </location>
</feature>
<evidence type="ECO:0000256" key="11">
    <source>
        <dbReference type="ARBA" id="ARBA00023136"/>
    </source>
</evidence>
<evidence type="ECO:0000256" key="10">
    <source>
        <dbReference type="ARBA" id="ARBA00023002"/>
    </source>
</evidence>
<dbReference type="Pfam" id="PF03626">
    <property type="entry name" value="COX4_pro"/>
    <property type="match status" value="1"/>
</dbReference>
<comment type="subcellular location">
    <subcellularLocation>
        <location evidence="1">Cell membrane</location>
        <topology evidence="1">Multi-pass membrane protein</topology>
    </subcellularLocation>
</comment>
<feature type="transmembrane region" description="Helical" evidence="17">
    <location>
        <begin position="17"/>
        <end position="35"/>
    </location>
</feature>
<keyword evidence="7 17" id="KW-0812">Transmembrane</keyword>
<dbReference type="KEGG" id="baph:IX46_02420"/>
<dbReference type="PANTHER" id="PTHR36835:SF1">
    <property type="entry name" value="CYTOCHROME BO(3) UBIQUINOL OXIDASE SUBUNIT 4"/>
    <property type="match status" value="1"/>
</dbReference>
<feature type="transmembrane region" description="Helical" evidence="17">
    <location>
        <begin position="76"/>
        <end position="100"/>
    </location>
</feature>
<reference evidence="18 19" key="1">
    <citation type="journal article" date="2015" name="J Genomics">
        <title>Whole Genome Sequence of the Soybean Aphid Endosymbiont Buchnera aphidicola and Genetic Differentiation among Biotype-Specific Strains.</title>
        <authorList>
            <person name="Cassone B.J."/>
            <person name="Wenger J.A."/>
            <person name="Michel A.P."/>
        </authorList>
    </citation>
    <scope>NUCLEOTIDE SEQUENCE [LARGE SCALE GENOMIC DNA]</scope>
    <source>
        <strain evidence="18 19">BAg</strain>
    </source>
</reference>
<dbReference type="GO" id="GO:0005886">
    <property type="term" value="C:plasma membrane"/>
    <property type="evidence" value="ECO:0007669"/>
    <property type="project" value="UniProtKB-SubCell"/>
</dbReference>
<dbReference type="InterPro" id="IPR005171">
    <property type="entry name" value="Cyt_c_oxidase_su4_prok"/>
</dbReference>
<comment type="subunit">
    <text evidence="3">Heterooctamer of two A chains, two B chains, two C chains and two D chains.</text>
</comment>
<sequence>MSQFFQKKHCFDEKVKSYIFGFLLSVLFTIIPFFIEKNHVFSYKISRFIILFCAFFQIIIHFIYFLHLNNISKNNWYLMSLLFVFIIVFIVISGSVWIMFNLQHHAMV</sequence>
<keyword evidence="10" id="KW-0560">Oxidoreductase</keyword>
<keyword evidence="6" id="KW-1003">Cell membrane</keyword>
<comment type="function">
    <text evidence="12">Cytochrome bo(3) ubiquinol terminal oxidase is the component of the aerobic respiratory chain of E.coli that predominates when cells are grown at high aeration. Has proton pump activity across the membrane in addition to electron transfer, pumping 2 protons/electron.</text>
</comment>
<protein>
    <recommendedName>
        <fullName evidence="4">Cytochrome bo(3) ubiquinol oxidase subunit 4</fullName>
    </recommendedName>
    <alternativeName>
        <fullName evidence="16">Cytochrome o ubiquinol oxidase subunit 4</fullName>
    </alternativeName>
    <alternativeName>
        <fullName evidence="13">Oxidase bo(3) subunit 4</fullName>
    </alternativeName>
    <alternativeName>
        <fullName evidence="14">Ubiquinol oxidase polypeptide IV</fullName>
    </alternativeName>
    <alternativeName>
        <fullName evidence="15">Ubiquinol oxidase subunit 4</fullName>
    </alternativeName>
</protein>
<dbReference type="InterPro" id="IPR050968">
    <property type="entry name" value="Cytochrome_c_oxidase_bac_sub4"/>
</dbReference>
<dbReference type="PATRIC" id="fig|1265350.3.peg.459"/>
<evidence type="ECO:0000256" key="1">
    <source>
        <dbReference type="ARBA" id="ARBA00004651"/>
    </source>
</evidence>
<keyword evidence="11 17" id="KW-0472">Membrane</keyword>
<comment type="similarity">
    <text evidence="2">Belongs to the cytochrome c oxidase bacterial subunit 4 family.</text>
</comment>
<evidence type="ECO:0000256" key="14">
    <source>
        <dbReference type="ARBA" id="ARBA00030211"/>
    </source>
</evidence>
<evidence type="ECO:0000256" key="9">
    <source>
        <dbReference type="ARBA" id="ARBA00022989"/>
    </source>
</evidence>
<dbReference type="InterPro" id="IPR014210">
    <property type="entry name" value="Cyt_o_ubiqinol_oxidase_su4"/>
</dbReference>
<evidence type="ECO:0000256" key="2">
    <source>
        <dbReference type="ARBA" id="ARBA00008079"/>
    </source>
</evidence>
<dbReference type="GO" id="GO:0009486">
    <property type="term" value="F:cytochrome bo3 ubiquinol oxidase activity"/>
    <property type="evidence" value="ECO:0007669"/>
    <property type="project" value="InterPro"/>
</dbReference>
<dbReference type="GO" id="GO:0015990">
    <property type="term" value="P:electron transport coupled proton transport"/>
    <property type="evidence" value="ECO:0007669"/>
    <property type="project" value="InterPro"/>
</dbReference>